<name>B4DWF0_HUMAN</name>
<evidence type="ECO:0000256" key="4">
    <source>
        <dbReference type="ARBA" id="ARBA00022729"/>
    </source>
</evidence>
<feature type="transmembrane region" description="Helical" evidence="9">
    <location>
        <begin position="28"/>
        <end position="53"/>
    </location>
</feature>
<evidence type="ECO:0000256" key="1">
    <source>
        <dbReference type="ARBA" id="ARBA00004141"/>
    </source>
</evidence>
<comment type="similarity">
    <text evidence="2">Belongs to the SID1 family.</text>
</comment>
<dbReference type="AlphaFoldDB" id="B4DWF0"/>
<evidence type="ECO:0000256" key="3">
    <source>
        <dbReference type="ARBA" id="ARBA00022692"/>
    </source>
</evidence>
<proteinExistence type="evidence at transcript level"/>
<keyword evidence="6 9" id="KW-0472">Membrane</keyword>
<evidence type="ECO:0000256" key="9">
    <source>
        <dbReference type="SAM" id="Phobius"/>
    </source>
</evidence>
<sequence>MKAFGCHDGRWWKVLTCPPSCFLLEAEAYVSGMLFCLGIFLSFYLLTVLLACWENWRQKKKTLLVAIDRACPESGHPRVLADSFPGSSPYEGYNYGSFENVSGSTDGLVDSAGTGDLSYGYQGRSFEPVGTRPRVDSMSSVEEDDYDTLTDIDSDKNVIRTKQYLYVADLARKDKRVLRKKYQIYFWNIATIAVFYALPVVQLVITYQTRLQQHPQQPGVHPAGAAFPAHHPATGDQPQPGPAAQ</sequence>
<reference evidence="10" key="1">
    <citation type="submission" date="2007-10" db="EMBL/GenBank/DDBJ databases">
        <title>NEDO human cDNA sequencing project focused on splicing variants.</title>
        <authorList>
            <person name="Wakamatsu A."/>
            <person name="Yamamoto J."/>
            <person name="Kimura K."/>
            <person name="Ishii S."/>
            <person name="Watanabe K."/>
            <person name="Sugiyama A."/>
            <person name="Murakawa K."/>
            <person name="Kaida T."/>
            <person name="Tsuchiya K."/>
            <person name="Fukuzumi Y."/>
            <person name="Kumagai A."/>
            <person name="Oishi Y."/>
            <person name="Yamamoto S."/>
            <person name="Ono Y."/>
            <person name="Komori Y."/>
            <person name="Yamazaki M."/>
            <person name="Kisu Y."/>
            <person name="Nishikawa T."/>
            <person name="Sugano S."/>
            <person name="Nomura N."/>
            <person name="Isogai T."/>
        </authorList>
    </citation>
    <scope>NUCLEOTIDE SEQUENCE</scope>
    <source>
        <tissue evidence="10">Synovial membrane tissue</tissue>
    </source>
</reference>
<evidence type="ECO:0000256" key="8">
    <source>
        <dbReference type="SAM" id="MobiDB-lite"/>
    </source>
</evidence>
<evidence type="ECO:0000256" key="7">
    <source>
        <dbReference type="ARBA" id="ARBA00023180"/>
    </source>
</evidence>
<keyword evidence="7" id="KW-0325">Glycoprotein</keyword>
<evidence type="ECO:0000256" key="2">
    <source>
        <dbReference type="ARBA" id="ARBA00006618"/>
    </source>
</evidence>
<dbReference type="GO" id="GO:0016020">
    <property type="term" value="C:membrane"/>
    <property type="evidence" value="ECO:0007669"/>
    <property type="project" value="UniProtKB-SubCell"/>
</dbReference>
<dbReference type="PANTHER" id="PTHR12185">
    <property type="entry name" value="SID1 TRANSMEMBRANE FAMILY MEMEBER"/>
    <property type="match status" value="1"/>
</dbReference>
<feature type="compositionally biased region" description="Low complexity" evidence="8">
    <location>
        <begin position="218"/>
        <end position="235"/>
    </location>
</feature>
<dbReference type="InterPro" id="IPR025958">
    <property type="entry name" value="SID1_TM_fam"/>
</dbReference>
<keyword evidence="3 9" id="KW-0812">Transmembrane</keyword>
<keyword evidence="4" id="KW-0732">Signal</keyword>
<evidence type="ECO:0000256" key="6">
    <source>
        <dbReference type="ARBA" id="ARBA00023136"/>
    </source>
</evidence>
<accession>B4DWF0</accession>
<feature type="region of interest" description="Disordered" evidence="8">
    <location>
        <begin position="215"/>
        <end position="245"/>
    </location>
</feature>
<comment type="subcellular location">
    <subcellularLocation>
        <location evidence="1">Membrane</location>
        <topology evidence="1">Multi-pass membrane protein</topology>
    </subcellularLocation>
</comment>
<dbReference type="PeptideAtlas" id="B4DWF0"/>
<evidence type="ECO:0000256" key="5">
    <source>
        <dbReference type="ARBA" id="ARBA00022989"/>
    </source>
</evidence>
<evidence type="ECO:0000313" key="10">
    <source>
        <dbReference type="EMBL" id="BAG63012.1"/>
    </source>
</evidence>
<feature type="transmembrane region" description="Helical" evidence="9">
    <location>
        <begin position="185"/>
        <end position="205"/>
    </location>
</feature>
<organism evidence="10">
    <name type="scientific">Homo sapiens</name>
    <name type="common">Human</name>
    <dbReference type="NCBI Taxonomy" id="9606"/>
    <lineage>
        <taxon>Eukaryota</taxon>
        <taxon>Metazoa</taxon>
        <taxon>Chordata</taxon>
        <taxon>Craniata</taxon>
        <taxon>Vertebrata</taxon>
        <taxon>Euteleostomi</taxon>
        <taxon>Mammalia</taxon>
        <taxon>Eutheria</taxon>
        <taxon>Euarchontoglires</taxon>
        <taxon>Primates</taxon>
        <taxon>Haplorrhini</taxon>
        <taxon>Catarrhini</taxon>
        <taxon>Hominidae</taxon>
        <taxon>Homo</taxon>
    </lineage>
</organism>
<keyword evidence="5 9" id="KW-1133">Transmembrane helix</keyword>
<protein>
    <submittedName>
        <fullName evidence="10">cDNA FLJ56333, highly similar to SID1 transmembrane family member 2</fullName>
    </submittedName>
</protein>
<dbReference type="PANTHER" id="PTHR12185:SF16">
    <property type="entry name" value="SID1 TRANSMEMBRANE FAMILY MEMBER 2"/>
    <property type="match status" value="1"/>
</dbReference>
<dbReference type="Pfam" id="PF13965">
    <property type="entry name" value="SID-1_RNA_chan"/>
    <property type="match status" value="1"/>
</dbReference>
<dbReference type="EMBL" id="AK301501">
    <property type="protein sequence ID" value="BAG63012.1"/>
    <property type="molecule type" value="mRNA"/>
</dbReference>